<dbReference type="InterPro" id="IPR046357">
    <property type="entry name" value="PPIase_dom_sf"/>
</dbReference>
<dbReference type="SUPFAM" id="SSF54534">
    <property type="entry name" value="FKBP-like"/>
    <property type="match status" value="1"/>
</dbReference>
<name>A0A4U5P814_STECR</name>
<evidence type="ECO:0000256" key="2">
    <source>
        <dbReference type="ARBA" id="ARBA00013194"/>
    </source>
</evidence>
<dbReference type="Gene3D" id="3.10.50.40">
    <property type="match status" value="1"/>
</dbReference>
<dbReference type="InterPro" id="IPR052273">
    <property type="entry name" value="PPIase_FKBP"/>
</dbReference>
<reference evidence="15" key="3">
    <citation type="journal article" date="2019" name="G3 (Bethesda)">
        <title>Hybrid Assembly of the Genome of the Entomopathogenic Nematode Steinernema carpocapsae Identifies the X-Chromosome.</title>
        <authorList>
            <person name="Serra L."/>
            <person name="Macchietto M."/>
            <person name="Macias-Munoz A."/>
            <person name="McGill C.J."/>
            <person name="Rodriguez I.M."/>
            <person name="Rodriguez B."/>
            <person name="Murad R."/>
            <person name="Mortazavi A."/>
        </authorList>
    </citation>
    <scope>NUCLEOTIDE SEQUENCE</scope>
    <source>
        <strain evidence="15">ALL</strain>
    </source>
</reference>
<dbReference type="SUPFAM" id="SSF47473">
    <property type="entry name" value="EF-hand"/>
    <property type="match status" value="1"/>
</dbReference>
<gene>
    <name evidence="15" type="ORF">L596_007027</name>
</gene>
<dbReference type="GO" id="GO:0003755">
    <property type="term" value="F:peptidyl-prolyl cis-trans isomerase activity"/>
    <property type="evidence" value="ECO:0007669"/>
    <property type="project" value="UniProtKB-KW"/>
</dbReference>
<proteinExistence type="predicted"/>
<comment type="catalytic activity">
    <reaction evidence="1 10">
        <text>[protein]-peptidylproline (omega=180) = [protein]-peptidylproline (omega=0)</text>
        <dbReference type="Rhea" id="RHEA:16237"/>
        <dbReference type="Rhea" id="RHEA-COMP:10747"/>
        <dbReference type="Rhea" id="RHEA-COMP:10748"/>
        <dbReference type="ChEBI" id="CHEBI:83833"/>
        <dbReference type="ChEBI" id="CHEBI:83834"/>
        <dbReference type="EC" id="5.2.1.8"/>
    </reaction>
</comment>
<reference evidence="15" key="2">
    <citation type="journal article" date="2015" name="Genome Biol.">
        <title>Comparative genomics of Steinernema reveals deeply conserved gene regulatory networks.</title>
        <authorList>
            <person name="Dillman A.R."/>
            <person name="Macchietto M."/>
            <person name="Porter C.F."/>
            <person name="Rogers A."/>
            <person name="Williams B."/>
            <person name="Antoshechkin I."/>
            <person name="Lee M.M."/>
            <person name="Goodwin Z."/>
            <person name="Lu X."/>
            <person name="Lewis E.E."/>
            <person name="Goodrich-Blair H."/>
            <person name="Stock S.P."/>
            <person name="Adams B.J."/>
            <person name="Sternberg P.W."/>
            <person name="Mortazavi A."/>
        </authorList>
    </citation>
    <scope>NUCLEOTIDE SEQUENCE [LARGE SCALE GENOMIC DNA]</scope>
    <source>
        <strain evidence="15">ALL</strain>
    </source>
</reference>
<dbReference type="PANTHER" id="PTHR46222">
    <property type="entry name" value="PEPTIDYL-PROLYL CIS-TRANS ISOMERASE FKBP7/14"/>
    <property type="match status" value="1"/>
</dbReference>
<keyword evidence="8" id="KW-0325">Glycoprotein</keyword>
<organism evidence="15">
    <name type="scientific">Steinernema carpocapsae</name>
    <name type="common">Entomopathogenic nematode</name>
    <dbReference type="NCBI Taxonomy" id="34508"/>
    <lineage>
        <taxon>Eukaryota</taxon>
        <taxon>Metazoa</taxon>
        <taxon>Ecdysozoa</taxon>
        <taxon>Nematoda</taxon>
        <taxon>Chromadorea</taxon>
        <taxon>Rhabditida</taxon>
        <taxon>Tylenchina</taxon>
        <taxon>Panagrolaimomorpha</taxon>
        <taxon>Strongyloidoidea</taxon>
        <taxon>Steinernematidae</taxon>
        <taxon>Steinernema</taxon>
    </lineage>
</organism>
<dbReference type="InterPro" id="IPR002048">
    <property type="entry name" value="EF_hand_dom"/>
</dbReference>
<dbReference type="OrthoDB" id="1902587at2759"/>
<dbReference type="GO" id="GO:0005783">
    <property type="term" value="C:endoplasmic reticulum"/>
    <property type="evidence" value="ECO:0007669"/>
    <property type="project" value="UniProtKB-ARBA"/>
</dbReference>
<evidence type="ECO:0000256" key="4">
    <source>
        <dbReference type="ARBA" id="ARBA00022737"/>
    </source>
</evidence>
<sequence>MPNLARFLSSSVLLIVFAFVLIDSTAYASEKSIDVGVTSELGKLKPEDKIPVIEIRGEGKPMTAAQIRALEEASNGGPLDIKIENTWKPLECPRKARRKDFVTFHYKGFAEDGKRFDHTYGRAPIRIQLGVGMAMPGLEKGLRGMCDTELRKIQVPYRLSRKNKSKVWKYVPNDEHWLTFNIEMLSVEEWTLEGQFQFMDLNNDTKLTFSDLVKFAEKMKKDFGKTWTNQDIDSVHAARYYIKYFDVNEDEKITFEEFKTITQRDEEKMDEAERQGKLPQDSRKRDPGLGWILDFNSDGVVSVAEMDSAAEALEGEPATKPKMPKKDEL</sequence>
<evidence type="ECO:0000256" key="7">
    <source>
        <dbReference type="ARBA" id="ARBA00023110"/>
    </source>
</evidence>
<dbReference type="GO" id="GO:0005509">
    <property type="term" value="F:calcium ion binding"/>
    <property type="evidence" value="ECO:0007669"/>
    <property type="project" value="InterPro"/>
</dbReference>
<comment type="caution">
    <text evidence="15">The sequence shown here is derived from an EMBL/GenBank/DDBJ whole genome shotgun (WGS) entry which is preliminary data.</text>
</comment>
<feature type="region of interest" description="Disordered" evidence="11">
    <location>
        <begin position="264"/>
        <end position="290"/>
    </location>
</feature>
<dbReference type="AlphaFoldDB" id="A0A4U5P814"/>
<keyword evidence="4" id="KW-0677">Repeat</keyword>
<keyword evidence="6" id="KW-0106">Calcium</keyword>
<dbReference type="InterPro" id="IPR011992">
    <property type="entry name" value="EF-hand-dom_pair"/>
</dbReference>
<keyword evidence="9 10" id="KW-0413">Isomerase</keyword>
<dbReference type="EMBL" id="AZBU02000002">
    <property type="protein sequence ID" value="TKR92356.1"/>
    <property type="molecule type" value="Genomic_DNA"/>
</dbReference>
<dbReference type="InterPro" id="IPR018247">
    <property type="entry name" value="EF_Hand_1_Ca_BS"/>
</dbReference>
<dbReference type="InterPro" id="IPR001179">
    <property type="entry name" value="PPIase_FKBP_dom"/>
</dbReference>
<reference evidence="15" key="1">
    <citation type="submission" date="2013-11" db="EMBL/GenBank/DDBJ databases">
        <authorList>
            <person name="Sternberg P."/>
            <person name="Dillman A."/>
            <person name="Macchietto M."/>
        </authorList>
    </citation>
    <scope>NUCLEOTIDE SEQUENCE</scope>
    <source>
        <strain evidence="15">ALL</strain>
    </source>
</reference>
<evidence type="ECO:0000256" key="10">
    <source>
        <dbReference type="PROSITE-ProRule" id="PRU00277"/>
    </source>
</evidence>
<keyword evidence="7 10" id="KW-0697">Rotamase</keyword>
<evidence type="ECO:0000256" key="8">
    <source>
        <dbReference type="ARBA" id="ARBA00023180"/>
    </source>
</evidence>
<evidence type="ECO:0000313" key="15">
    <source>
        <dbReference type="EMBL" id="TKR92356.1"/>
    </source>
</evidence>
<dbReference type="PROSITE" id="PS50059">
    <property type="entry name" value="FKBP_PPIASE"/>
    <property type="match status" value="1"/>
</dbReference>
<dbReference type="Pfam" id="PF13499">
    <property type="entry name" value="EF-hand_7"/>
    <property type="match status" value="1"/>
</dbReference>
<keyword evidence="5" id="KW-0256">Endoplasmic reticulum</keyword>
<evidence type="ECO:0000256" key="1">
    <source>
        <dbReference type="ARBA" id="ARBA00000971"/>
    </source>
</evidence>
<dbReference type="PROSITE" id="PS00018">
    <property type="entry name" value="EF_HAND_1"/>
    <property type="match status" value="1"/>
</dbReference>
<dbReference type="PANTHER" id="PTHR46222:SF3">
    <property type="entry name" value="PEPTIDYLPROLYL ISOMERASE"/>
    <property type="match status" value="1"/>
</dbReference>
<feature type="domain" description="PPIase FKBP-type" evidence="13">
    <location>
        <begin position="99"/>
        <end position="188"/>
    </location>
</feature>
<dbReference type="PROSITE" id="PS50222">
    <property type="entry name" value="EF_HAND_2"/>
    <property type="match status" value="1"/>
</dbReference>
<dbReference type="STRING" id="34508.A0A4U5P814"/>
<keyword evidence="3 12" id="KW-0732">Signal</keyword>
<evidence type="ECO:0000256" key="9">
    <source>
        <dbReference type="ARBA" id="ARBA00023235"/>
    </source>
</evidence>
<feature type="compositionally biased region" description="Basic and acidic residues" evidence="11">
    <location>
        <begin position="264"/>
        <end position="287"/>
    </location>
</feature>
<dbReference type="Gene3D" id="1.10.238.10">
    <property type="entry name" value="EF-hand"/>
    <property type="match status" value="1"/>
</dbReference>
<protein>
    <recommendedName>
        <fullName evidence="2 10">peptidylprolyl isomerase</fullName>
        <ecNumber evidence="2 10">5.2.1.8</ecNumber>
    </recommendedName>
</protein>
<feature type="chain" id="PRO_5020925325" description="peptidylprolyl isomerase" evidence="12">
    <location>
        <begin position="29"/>
        <end position="329"/>
    </location>
</feature>
<feature type="signal peptide" evidence="12">
    <location>
        <begin position="1"/>
        <end position="28"/>
    </location>
</feature>
<evidence type="ECO:0000259" key="13">
    <source>
        <dbReference type="PROSITE" id="PS50059"/>
    </source>
</evidence>
<evidence type="ECO:0000259" key="14">
    <source>
        <dbReference type="PROSITE" id="PS50222"/>
    </source>
</evidence>
<evidence type="ECO:0000256" key="3">
    <source>
        <dbReference type="ARBA" id="ARBA00022729"/>
    </source>
</evidence>
<evidence type="ECO:0000256" key="5">
    <source>
        <dbReference type="ARBA" id="ARBA00022824"/>
    </source>
</evidence>
<dbReference type="EC" id="5.2.1.8" evidence="2 10"/>
<dbReference type="Pfam" id="PF00254">
    <property type="entry name" value="FKBP_C"/>
    <property type="match status" value="1"/>
</dbReference>
<accession>A0A4U5P814</accession>
<evidence type="ECO:0000256" key="6">
    <source>
        <dbReference type="ARBA" id="ARBA00022837"/>
    </source>
</evidence>
<feature type="region of interest" description="Disordered" evidence="11">
    <location>
        <begin position="308"/>
        <end position="329"/>
    </location>
</feature>
<evidence type="ECO:0000256" key="11">
    <source>
        <dbReference type="SAM" id="MobiDB-lite"/>
    </source>
</evidence>
<feature type="domain" description="EF-hand" evidence="14">
    <location>
        <begin position="233"/>
        <end position="268"/>
    </location>
</feature>
<evidence type="ECO:0000256" key="12">
    <source>
        <dbReference type="SAM" id="SignalP"/>
    </source>
</evidence>